<proteinExistence type="predicted"/>
<dbReference type="Proteomes" id="UP001597337">
    <property type="component" value="Unassembled WGS sequence"/>
</dbReference>
<reference evidence="2" key="1">
    <citation type="journal article" date="2019" name="Int. J. Syst. Evol. Microbiol.">
        <title>The Global Catalogue of Microorganisms (GCM) 10K type strain sequencing project: providing services to taxonomists for standard genome sequencing and annotation.</title>
        <authorList>
            <consortium name="The Broad Institute Genomics Platform"/>
            <consortium name="The Broad Institute Genome Sequencing Center for Infectious Disease"/>
            <person name="Wu L."/>
            <person name="Ma J."/>
        </authorList>
    </citation>
    <scope>NUCLEOTIDE SEQUENCE [LARGE SCALE GENOMIC DNA]</scope>
    <source>
        <strain evidence="2">KACC 12597</strain>
    </source>
</reference>
<dbReference type="RefSeq" id="WP_386026051.1">
    <property type="nucleotide sequence ID" value="NZ_JBHUHX010000018.1"/>
</dbReference>
<protein>
    <submittedName>
        <fullName evidence="1">Uncharacterized protein</fullName>
    </submittedName>
</protein>
<evidence type="ECO:0000313" key="2">
    <source>
        <dbReference type="Proteomes" id="UP001597337"/>
    </source>
</evidence>
<dbReference type="EMBL" id="JBHUHX010000018">
    <property type="protein sequence ID" value="MFD2112075.1"/>
    <property type="molecule type" value="Genomic_DNA"/>
</dbReference>
<sequence length="106" mass="12019">MTNQTQNRRLLMALDAKIKEVNRAIINPVLPELRLSDLTPMLEMTARARADYLQAIYEIGHASTNNAVPSSEDIERLAGLRKVYQELVSATQAFETAIEREYLDVE</sequence>
<evidence type="ECO:0000313" key="1">
    <source>
        <dbReference type="EMBL" id="MFD2112075.1"/>
    </source>
</evidence>
<comment type="caution">
    <text evidence="1">The sequence shown here is derived from an EMBL/GenBank/DDBJ whole genome shotgun (WGS) entry which is preliminary data.</text>
</comment>
<organism evidence="1 2">
    <name type="scientific">Thiorhodococcus fuscus</name>
    <dbReference type="NCBI Taxonomy" id="527200"/>
    <lineage>
        <taxon>Bacteria</taxon>
        <taxon>Pseudomonadati</taxon>
        <taxon>Pseudomonadota</taxon>
        <taxon>Gammaproteobacteria</taxon>
        <taxon>Chromatiales</taxon>
        <taxon>Chromatiaceae</taxon>
        <taxon>Thiorhodococcus</taxon>
    </lineage>
</organism>
<accession>A0ABW4Y906</accession>
<keyword evidence="2" id="KW-1185">Reference proteome</keyword>
<gene>
    <name evidence="1" type="ORF">ACFSJC_09520</name>
</gene>
<name>A0ABW4Y906_9GAMM</name>